<dbReference type="InterPro" id="IPR013785">
    <property type="entry name" value="Aldolase_TIM"/>
</dbReference>
<evidence type="ECO:0000256" key="2">
    <source>
        <dbReference type="ARBA" id="ARBA00022630"/>
    </source>
</evidence>
<dbReference type="InterPro" id="IPR012133">
    <property type="entry name" value="Alpha-hydoxy_acid_DH_FMN"/>
</dbReference>
<protein>
    <submittedName>
        <fullName evidence="7">Unannotated protein</fullName>
    </submittedName>
</protein>
<dbReference type="Pfam" id="PF01070">
    <property type="entry name" value="FMN_dh"/>
    <property type="match status" value="1"/>
</dbReference>
<dbReference type="PIRSF" id="PIRSF000138">
    <property type="entry name" value="Al-hdrx_acd_dh"/>
    <property type="match status" value="1"/>
</dbReference>
<comment type="similarity">
    <text evidence="5">Belongs to the FMN-dependent alpha-hydroxy acid dehydrogenase family.</text>
</comment>
<keyword evidence="2" id="KW-0285">Flavoprotein</keyword>
<comment type="cofactor">
    <cofactor evidence="1">
        <name>FMN</name>
        <dbReference type="ChEBI" id="CHEBI:58210"/>
    </cofactor>
</comment>
<dbReference type="SUPFAM" id="SSF51395">
    <property type="entry name" value="FMN-linked oxidoreductases"/>
    <property type="match status" value="1"/>
</dbReference>
<dbReference type="PANTHER" id="PTHR10578">
    <property type="entry name" value="S -2-HYDROXY-ACID OXIDASE-RELATED"/>
    <property type="match status" value="1"/>
</dbReference>
<dbReference type="PANTHER" id="PTHR10578:SF107">
    <property type="entry name" value="2-HYDROXYACID OXIDASE 1"/>
    <property type="match status" value="1"/>
</dbReference>
<dbReference type="InterPro" id="IPR000262">
    <property type="entry name" value="FMN-dep_DH"/>
</dbReference>
<dbReference type="EMBL" id="CAFBLM010000005">
    <property type="protein sequence ID" value="CAB4860879.1"/>
    <property type="molecule type" value="Genomic_DNA"/>
</dbReference>
<dbReference type="Gene3D" id="3.20.20.70">
    <property type="entry name" value="Aldolase class I"/>
    <property type="match status" value="1"/>
</dbReference>
<evidence type="ECO:0000259" key="6">
    <source>
        <dbReference type="PROSITE" id="PS51349"/>
    </source>
</evidence>
<dbReference type="GO" id="GO:0016491">
    <property type="term" value="F:oxidoreductase activity"/>
    <property type="evidence" value="ECO:0007669"/>
    <property type="project" value="UniProtKB-KW"/>
</dbReference>
<dbReference type="AlphaFoldDB" id="A0A6J7CXM2"/>
<organism evidence="7">
    <name type="scientific">freshwater metagenome</name>
    <dbReference type="NCBI Taxonomy" id="449393"/>
    <lineage>
        <taxon>unclassified sequences</taxon>
        <taxon>metagenomes</taxon>
        <taxon>ecological metagenomes</taxon>
    </lineage>
</organism>
<name>A0A6J7CXM2_9ZZZZ</name>
<reference evidence="7" key="1">
    <citation type="submission" date="2020-05" db="EMBL/GenBank/DDBJ databases">
        <authorList>
            <person name="Chiriac C."/>
            <person name="Salcher M."/>
            <person name="Ghai R."/>
            <person name="Kavagutti S V."/>
        </authorList>
    </citation>
    <scope>NUCLEOTIDE SEQUENCE</scope>
</reference>
<evidence type="ECO:0000256" key="1">
    <source>
        <dbReference type="ARBA" id="ARBA00001917"/>
    </source>
</evidence>
<gene>
    <name evidence="7" type="ORF">UFOPK3401_00241</name>
</gene>
<dbReference type="GO" id="GO:0010181">
    <property type="term" value="F:FMN binding"/>
    <property type="evidence" value="ECO:0007669"/>
    <property type="project" value="InterPro"/>
</dbReference>
<keyword evidence="3" id="KW-0288">FMN</keyword>
<sequence length="351" mass="37725">MSSNPHDDGVVAVKDFQGLARAVVPEHLWNYLSDGAGEQQSLIENELAWQEPWFVPKVMAGLSEVDTSISLLGRTLEHPILFAPTAMAKSYHPEGEAATMRAAVRTSTTYIQSALSGVPLDELGAIASQGSGSWWYQVYLHRDRSLTQSLVESAIAAGAQAVVLTVDSPTLGARDNDRRHDWGQMPDDGIAIHQRVFNPMLDSDFSWKDLEWLRALAADVPVWVKGILRADDAIAALDHGAVGVMVSNHGARNLDTIIPTAVALPRIVDAVASRAPIIVDGGIRRGTDIVRALALGADAVMIGRPYIWALASHGEDGVAYVAEVLRAELAMAMALVGVGSIKDLSTDILWD</sequence>
<dbReference type="PROSITE" id="PS51349">
    <property type="entry name" value="FMN_HYDROXY_ACID_DH_2"/>
    <property type="match status" value="1"/>
</dbReference>
<feature type="domain" description="FMN hydroxy acid dehydrogenase" evidence="6">
    <location>
        <begin position="5"/>
        <end position="351"/>
    </location>
</feature>
<evidence type="ECO:0000313" key="7">
    <source>
        <dbReference type="EMBL" id="CAB4860879.1"/>
    </source>
</evidence>
<evidence type="ECO:0000256" key="4">
    <source>
        <dbReference type="ARBA" id="ARBA00023002"/>
    </source>
</evidence>
<evidence type="ECO:0000256" key="5">
    <source>
        <dbReference type="ARBA" id="ARBA00024042"/>
    </source>
</evidence>
<dbReference type="InterPro" id="IPR037396">
    <property type="entry name" value="FMN_HAD"/>
</dbReference>
<accession>A0A6J7CXM2</accession>
<proteinExistence type="inferred from homology"/>
<keyword evidence="4" id="KW-0560">Oxidoreductase</keyword>
<dbReference type="CDD" id="cd02809">
    <property type="entry name" value="alpha_hydroxyacid_oxid_FMN"/>
    <property type="match status" value="1"/>
</dbReference>
<evidence type="ECO:0000256" key="3">
    <source>
        <dbReference type="ARBA" id="ARBA00022643"/>
    </source>
</evidence>